<evidence type="ECO:0000313" key="2">
    <source>
        <dbReference type="Proteomes" id="UP000176608"/>
    </source>
</evidence>
<accession>A0A1F4USI8</accession>
<comment type="caution">
    <text evidence="1">The sequence shown here is derived from an EMBL/GenBank/DDBJ whole genome shotgun (WGS) entry which is preliminary data.</text>
</comment>
<dbReference type="STRING" id="1802617.A2886_01500"/>
<organism evidence="1 2">
    <name type="scientific">candidate division WWE3 bacterium RIFCSPHIGHO2_01_FULL_42_13</name>
    <dbReference type="NCBI Taxonomy" id="1802617"/>
    <lineage>
        <taxon>Bacteria</taxon>
        <taxon>Katanobacteria</taxon>
    </lineage>
</organism>
<sequence>MFTFEYMHVLYGVEAAQVMLGYFVQLPMGTFLIVDGVYEDKTLEANPAKASPTASDTVLQAVFYVEEPAAKP</sequence>
<dbReference type="EMBL" id="MEVA01000001">
    <property type="protein sequence ID" value="OGC47914.1"/>
    <property type="molecule type" value="Genomic_DNA"/>
</dbReference>
<dbReference type="Proteomes" id="UP000176608">
    <property type="component" value="Unassembled WGS sequence"/>
</dbReference>
<gene>
    <name evidence="1" type="ORF">A2886_01500</name>
</gene>
<reference evidence="1 2" key="1">
    <citation type="journal article" date="2016" name="Nat. Commun.">
        <title>Thousands of microbial genomes shed light on interconnected biogeochemical processes in an aquifer system.</title>
        <authorList>
            <person name="Anantharaman K."/>
            <person name="Brown C.T."/>
            <person name="Hug L.A."/>
            <person name="Sharon I."/>
            <person name="Castelle C.J."/>
            <person name="Probst A.J."/>
            <person name="Thomas B.C."/>
            <person name="Singh A."/>
            <person name="Wilkins M.J."/>
            <person name="Karaoz U."/>
            <person name="Brodie E.L."/>
            <person name="Williams K.H."/>
            <person name="Hubbard S.S."/>
            <person name="Banfield J.F."/>
        </authorList>
    </citation>
    <scope>NUCLEOTIDE SEQUENCE [LARGE SCALE GENOMIC DNA]</scope>
</reference>
<evidence type="ECO:0000313" key="1">
    <source>
        <dbReference type="EMBL" id="OGC47914.1"/>
    </source>
</evidence>
<proteinExistence type="predicted"/>
<name>A0A1F4USI8_UNCKA</name>
<dbReference type="AlphaFoldDB" id="A0A1F4USI8"/>
<protein>
    <submittedName>
        <fullName evidence="1">Uncharacterized protein</fullName>
    </submittedName>
</protein>